<dbReference type="OrthoDB" id="10414687at2759"/>
<feature type="transmembrane region" description="Helical" evidence="1">
    <location>
        <begin position="259"/>
        <end position="278"/>
    </location>
</feature>
<keyword evidence="1" id="KW-0472">Membrane</keyword>
<proteinExistence type="predicted"/>
<keyword evidence="1" id="KW-1133">Transmembrane helix</keyword>
<evidence type="ECO:0000256" key="1">
    <source>
        <dbReference type="SAM" id="Phobius"/>
    </source>
</evidence>
<organism evidence="3 4">
    <name type="scientific">Symbiodinium natans</name>
    <dbReference type="NCBI Taxonomy" id="878477"/>
    <lineage>
        <taxon>Eukaryota</taxon>
        <taxon>Sar</taxon>
        <taxon>Alveolata</taxon>
        <taxon>Dinophyceae</taxon>
        <taxon>Suessiales</taxon>
        <taxon>Symbiodiniaceae</taxon>
        <taxon>Symbiodinium</taxon>
    </lineage>
</organism>
<reference evidence="3" key="1">
    <citation type="submission" date="2021-02" db="EMBL/GenBank/DDBJ databases">
        <authorList>
            <person name="Dougan E. K."/>
            <person name="Rhodes N."/>
            <person name="Thang M."/>
            <person name="Chan C."/>
        </authorList>
    </citation>
    <scope>NUCLEOTIDE SEQUENCE</scope>
</reference>
<dbReference type="AlphaFoldDB" id="A0A812TW17"/>
<feature type="signal peptide" evidence="2">
    <location>
        <begin position="1"/>
        <end position="18"/>
    </location>
</feature>
<sequence>MSPMLALLFAARTLAVLGGSCGMERLTMEGAYGCNWNQEGDDNMYCNLACTSDLHATQTDEKKAELRPPHMEKCGREYRTSIEVTCAKPMNEFPNACSSTGPLQFVRKGRDYIYMTLFTYRTEALPTGSEVVLEVQWQWDSGQGCSQKYNVTYDKCFGLDTTSVGNKVDEPAVAPPRPPKNSYLFRHVGPTTTQTSITRTTETRTSVTKTTVTITSITATTTATQTTTMTTLTGTLTTSTVSTTTATTTEPPSPLSNSLPWLLVAVLLLAVGVGLYTVRRRSEDEQRLRDAREIELPGLPGRY</sequence>
<keyword evidence="2" id="KW-0732">Signal</keyword>
<feature type="chain" id="PRO_5032389112" evidence="2">
    <location>
        <begin position="19"/>
        <end position="303"/>
    </location>
</feature>
<evidence type="ECO:0000313" key="4">
    <source>
        <dbReference type="Proteomes" id="UP000604046"/>
    </source>
</evidence>
<accession>A0A812TW17</accession>
<dbReference type="Proteomes" id="UP000604046">
    <property type="component" value="Unassembled WGS sequence"/>
</dbReference>
<gene>
    <name evidence="3" type="ORF">SNAT2548_LOCUS30989</name>
</gene>
<comment type="caution">
    <text evidence="3">The sequence shown here is derived from an EMBL/GenBank/DDBJ whole genome shotgun (WGS) entry which is preliminary data.</text>
</comment>
<keyword evidence="4" id="KW-1185">Reference proteome</keyword>
<protein>
    <submittedName>
        <fullName evidence="3">Uncharacterized protein</fullName>
    </submittedName>
</protein>
<evidence type="ECO:0000313" key="3">
    <source>
        <dbReference type="EMBL" id="CAE7551739.1"/>
    </source>
</evidence>
<name>A0A812TW17_9DINO</name>
<keyword evidence="1" id="KW-0812">Transmembrane</keyword>
<dbReference type="EMBL" id="CAJNDS010002634">
    <property type="protein sequence ID" value="CAE7551739.1"/>
    <property type="molecule type" value="Genomic_DNA"/>
</dbReference>
<evidence type="ECO:0000256" key="2">
    <source>
        <dbReference type="SAM" id="SignalP"/>
    </source>
</evidence>